<proteinExistence type="predicted"/>
<sequence length="57" mass="6474">MLSKRERNKPYVLEVLISFFFFIVSSLPIPYQVSVSYLSLCSSSCCKLIGSEDEDGF</sequence>
<keyword evidence="1" id="KW-0472">Membrane</keyword>
<dbReference type="AlphaFoldDB" id="D7L444"/>
<evidence type="ECO:0000256" key="1">
    <source>
        <dbReference type="SAM" id="Phobius"/>
    </source>
</evidence>
<dbReference type="Gramene" id="scaffold_302891.1">
    <property type="protein sequence ID" value="scaffold_302891.1"/>
    <property type="gene ID" value="scaffold_302891.1"/>
</dbReference>
<gene>
    <name evidence="2" type="ORF">ARALYDRAFT_898921</name>
</gene>
<keyword evidence="3" id="KW-1185">Reference proteome</keyword>
<evidence type="ECO:0000313" key="2">
    <source>
        <dbReference type="EMBL" id="EFH59721.1"/>
    </source>
</evidence>
<dbReference type="EMBL" id="GL348715">
    <property type="protein sequence ID" value="EFH59721.1"/>
    <property type="molecule type" value="Genomic_DNA"/>
</dbReference>
<keyword evidence="1" id="KW-1133">Transmembrane helix</keyword>
<protein>
    <submittedName>
        <fullName evidence="2">Predicted protein</fullName>
    </submittedName>
</protein>
<accession>D7L444</accession>
<dbReference type="Proteomes" id="UP000008694">
    <property type="component" value="Unassembled WGS sequence"/>
</dbReference>
<feature type="transmembrane region" description="Helical" evidence="1">
    <location>
        <begin position="12"/>
        <end position="31"/>
    </location>
</feature>
<evidence type="ECO:0000313" key="3">
    <source>
        <dbReference type="Proteomes" id="UP000008694"/>
    </source>
</evidence>
<reference evidence="3" key="1">
    <citation type="journal article" date="2011" name="Nat. Genet.">
        <title>The Arabidopsis lyrata genome sequence and the basis of rapid genome size change.</title>
        <authorList>
            <person name="Hu T.T."/>
            <person name="Pattyn P."/>
            <person name="Bakker E.G."/>
            <person name="Cao J."/>
            <person name="Cheng J.-F."/>
            <person name="Clark R.M."/>
            <person name="Fahlgren N."/>
            <person name="Fawcett J.A."/>
            <person name="Grimwood J."/>
            <person name="Gundlach H."/>
            <person name="Haberer G."/>
            <person name="Hollister J.D."/>
            <person name="Ossowski S."/>
            <person name="Ottilar R.P."/>
            <person name="Salamov A.A."/>
            <person name="Schneeberger K."/>
            <person name="Spannagl M."/>
            <person name="Wang X."/>
            <person name="Yang L."/>
            <person name="Nasrallah M.E."/>
            <person name="Bergelson J."/>
            <person name="Carrington J.C."/>
            <person name="Gaut B.S."/>
            <person name="Schmutz J."/>
            <person name="Mayer K.F.X."/>
            <person name="Van de Peer Y."/>
            <person name="Grigoriev I.V."/>
            <person name="Nordborg M."/>
            <person name="Weigel D."/>
            <person name="Guo Y.-L."/>
        </authorList>
    </citation>
    <scope>NUCLEOTIDE SEQUENCE [LARGE SCALE GENOMIC DNA]</scope>
    <source>
        <strain evidence="3">cv. MN47</strain>
    </source>
</reference>
<dbReference type="HOGENOM" id="CLU_2999169_0_0_1"/>
<name>D7L444_ARALL</name>
<organism evidence="3">
    <name type="scientific">Arabidopsis lyrata subsp. lyrata</name>
    <name type="common">Lyre-leaved rock-cress</name>
    <dbReference type="NCBI Taxonomy" id="81972"/>
    <lineage>
        <taxon>Eukaryota</taxon>
        <taxon>Viridiplantae</taxon>
        <taxon>Streptophyta</taxon>
        <taxon>Embryophyta</taxon>
        <taxon>Tracheophyta</taxon>
        <taxon>Spermatophyta</taxon>
        <taxon>Magnoliopsida</taxon>
        <taxon>eudicotyledons</taxon>
        <taxon>Gunneridae</taxon>
        <taxon>Pentapetalae</taxon>
        <taxon>rosids</taxon>
        <taxon>malvids</taxon>
        <taxon>Brassicales</taxon>
        <taxon>Brassicaceae</taxon>
        <taxon>Camelineae</taxon>
        <taxon>Arabidopsis</taxon>
    </lineage>
</organism>
<keyword evidence="1" id="KW-0812">Transmembrane</keyword>